<feature type="domain" description="PPM-type phosphatase" evidence="2">
    <location>
        <begin position="1"/>
        <end position="199"/>
    </location>
</feature>
<dbReference type="PROSITE" id="PS51746">
    <property type="entry name" value="PPM_2"/>
    <property type="match status" value="1"/>
</dbReference>
<feature type="compositionally biased region" description="Basic and acidic residues" evidence="1">
    <location>
        <begin position="256"/>
        <end position="270"/>
    </location>
</feature>
<dbReference type="InterPro" id="IPR036457">
    <property type="entry name" value="PPM-type-like_dom_sf"/>
</dbReference>
<evidence type="ECO:0000313" key="4">
    <source>
        <dbReference type="Proteomes" id="UP001521222"/>
    </source>
</evidence>
<comment type="caution">
    <text evidence="3">The sequence shown here is derived from an EMBL/GenBank/DDBJ whole genome shotgun (WGS) entry which is preliminary data.</text>
</comment>
<organism evidence="3 4">
    <name type="scientific">Nothophoma quercina</name>
    <dbReference type="NCBI Taxonomy" id="749835"/>
    <lineage>
        <taxon>Eukaryota</taxon>
        <taxon>Fungi</taxon>
        <taxon>Dikarya</taxon>
        <taxon>Ascomycota</taxon>
        <taxon>Pezizomycotina</taxon>
        <taxon>Dothideomycetes</taxon>
        <taxon>Pleosporomycetidae</taxon>
        <taxon>Pleosporales</taxon>
        <taxon>Pleosporineae</taxon>
        <taxon>Didymellaceae</taxon>
        <taxon>Nothophoma</taxon>
    </lineage>
</organism>
<evidence type="ECO:0000256" key="1">
    <source>
        <dbReference type="SAM" id="MobiDB-lite"/>
    </source>
</evidence>
<dbReference type="SUPFAM" id="SSF81606">
    <property type="entry name" value="PP2C-like"/>
    <property type="match status" value="1"/>
</dbReference>
<dbReference type="InterPro" id="IPR001932">
    <property type="entry name" value="PPM-type_phosphatase-like_dom"/>
</dbReference>
<gene>
    <name evidence="3" type="ORF">SLS59_005124</name>
</gene>
<feature type="region of interest" description="Disordered" evidence="1">
    <location>
        <begin position="66"/>
        <end position="103"/>
    </location>
</feature>
<proteinExistence type="predicted"/>
<dbReference type="EMBL" id="JAKIXB020000015">
    <property type="protein sequence ID" value="KAL1601958.1"/>
    <property type="molecule type" value="Genomic_DNA"/>
</dbReference>
<evidence type="ECO:0000259" key="2">
    <source>
        <dbReference type="PROSITE" id="PS51746"/>
    </source>
</evidence>
<feature type="compositionally biased region" description="Basic and acidic residues" evidence="1">
    <location>
        <begin position="67"/>
        <end position="100"/>
    </location>
</feature>
<name>A0ABR3RC09_9PLEO</name>
<dbReference type="InterPro" id="IPR015655">
    <property type="entry name" value="PP2C"/>
</dbReference>
<dbReference type="Gene3D" id="3.60.40.10">
    <property type="entry name" value="PPM-type phosphatase domain"/>
    <property type="match status" value="1"/>
</dbReference>
<keyword evidence="4" id="KW-1185">Reference proteome</keyword>
<reference evidence="3 4" key="1">
    <citation type="submission" date="2024-02" db="EMBL/GenBank/DDBJ databases">
        <title>De novo assembly and annotation of 12 fungi associated with fruit tree decline syndrome in Ontario, Canada.</title>
        <authorList>
            <person name="Sulman M."/>
            <person name="Ellouze W."/>
            <person name="Ilyukhin E."/>
        </authorList>
    </citation>
    <scope>NUCLEOTIDE SEQUENCE [LARGE SCALE GENOMIC DNA]</scope>
    <source>
        <strain evidence="3 4">M97-236</strain>
    </source>
</reference>
<dbReference type="Pfam" id="PF00481">
    <property type="entry name" value="PP2C"/>
    <property type="match status" value="1"/>
</dbReference>
<accession>A0ABR3RC09</accession>
<dbReference type="Proteomes" id="UP001521222">
    <property type="component" value="Unassembled WGS sequence"/>
</dbReference>
<protein>
    <recommendedName>
        <fullName evidence="2">PPM-type phosphatase domain-containing protein</fullName>
    </recommendedName>
</protein>
<feature type="region of interest" description="Disordered" evidence="1">
    <location>
        <begin position="222"/>
        <end position="296"/>
    </location>
</feature>
<sequence length="309" mass="34188">MVVDQQNWKDGSTLALVLIDTSQKILIEADLGDSHMVFAEHVRRNKKEENKLNKLDHTLRAHHLAKGKNEWSHTRLSEPHNPDNPKEKKRIEDAGGEVKYDTGTARVDGVETGLKPGRKASADLVTNKAHFSVRHLKGESLIFISTDGIGEEKDAELATRTATDWKTQGWSAKQIATELAKRAGKAKGSDNCTVIVISLEAPSNAHAELEMLQQMKNKVSMGWDDGQSTLDRALRGRDSPNTGKEQQKAAAAKAAQFEEHNERDLKKPSEPHASSSKDNSDNKSTDGPNRLKQNRVTRWIDLALRSAVA</sequence>
<evidence type="ECO:0000313" key="3">
    <source>
        <dbReference type="EMBL" id="KAL1601958.1"/>
    </source>
</evidence>
<dbReference type="PANTHER" id="PTHR47992">
    <property type="entry name" value="PROTEIN PHOSPHATASE"/>
    <property type="match status" value="1"/>
</dbReference>